<dbReference type="KEGG" id="pcl:Pcal_0212"/>
<evidence type="ECO:0000313" key="2">
    <source>
        <dbReference type="Proteomes" id="UP000001431"/>
    </source>
</evidence>
<dbReference type="eggNOG" id="arCOG05537">
    <property type="taxonomic scope" value="Archaea"/>
</dbReference>
<dbReference type="HOGENOM" id="CLU_619143_0_0_2"/>
<organism evidence="1 2">
    <name type="scientific">Pyrobaculum calidifontis (strain DSM 21063 / JCM 11548 / VA1)</name>
    <dbReference type="NCBI Taxonomy" id="410359"/>
    <lineage>
        <taxon>Archaea</taxon>
        <taxon>Thermoproteota</taxon>
        <taxon>Thermoprotei</taxon>
        <taxon>Thermoproteales</taxon>
        <taxon>Thermoproteaceae</taxon>
        <taxon>Pyrobaculum</taxon>
    </lineage>
</organism>
<dbReference type="GeneID" id="4909238"/>
<dbReference type="OrthoDB" id="24927at2157"/>
<dbReference type="Proteomes" id="UP000001431">
    <property type="component" value="Chromosome"/>
</dbReference>
<evidence type="ECO:0000313" key="1">
    <source>
        <dbReference type="EMBL" id="ABO07649.1"/>
    </source>
</evidence>
<sequence>MVTRRKFLTWGILGLSAAVGGGLAWKLLTEGGEAADSSPVREKSAWFEALAEEPSDDKVVLEFVDEADNPVDFTAFLLWEPDGEVEEVAIRGGRLELDKKRVKERVDRWRDWLKERDQPLETENTLFAVLPTSLTAEFLPYADIVAKPKLKNKKYKIHGQQKKQNKSSYFATCPEAKVVYVSDINLSNYVPAVALRDTSSKAFGEYIDFSYIVNGSALKFNVYGGLSLGFGTQMRITGEQSWSTGNLNIEGGRTYIFKGLDESAAIMFYSTIWRYIVYDVYDLNTCGVVDERADLYLLNLGFENGSIALRSVGNLPAEIFSSTQISESRYLQGIDGKGGDANMLRWVDMLVNEPLIDVSGSIHVGGWPVGGIINKLGYPYSELIKRLHVGFGFQVYGGKANYVSTVVTDANAGVSYILGIHRASYTHYLKDYVFRPLNIMGTLLDS</sequence>
<reference evidence="1" key="1">
    <citation type="submission" date="2007-02" db="EMBL/GenBank/DDBJ databases">
        <title>Complete sequence of Pyrobaculum calidifontis JCM 11548.</title>
        <authorList>
            <consortium name="US DOE Joint Genome Institute"/>
            <person name="Copeland A."/>
            <person name="Lucas S."/>
            <person name="Lapidus A."/>
            <person name="Barry K."/>
            <person name="Glavina del Rio T."/>
            <person name="Dalin E."/>
            <person name="Tice H."/>
            <person name="Pitluck S."/>
            <person name="Chain P."/>
            <person name="Malfatti S."/>
            <person name="Shin M."/>
            <person name="Vergez L."/>
            <person name="Schmutz J."/>
            <person name="Larimer F."/>
            <person name="Land M."/>
            <person name="Hauser L."/>
            <person name="Kyrpides N."/>
            <person name="Mikhailova N."/>
            <person name="Cozen A.E."/>
            <person name="Fitz-Gibbon S.T."/>
            <person name="House C.H."/>
            <person name="Saltikov C."/>
            <person name="Lowe T.M."/>
            <person name="Richardson P."/>
        </authorList>
    </citation>
    <scope>NUCLEOTIDE SEQUENCE [LARGE SCALE GENOMIC DNA]</scope>
    <source>
        <strain evidence="1">JCM 11548</strain>
    </source>
</reference>
<gene>
    <name evidence="1" type="ordered locus">Pcal_0212</name>
</gene>
<dbReference type="AlphaFoldDB" id="A3MSN2"/>
<keyword evidence="2" id="KW-1185">Reference proteome</keyword>
<accession>A3MSN2</accession>
<name>A3MSN2_PYRCJ</name>
<protein>
    <submittedName>
        <fullName evidence="1">Uncharacterized protein</fullName>
    </submittedName>
</protein>
<proteinExistence type="predicted"/>
<dbReference type="EMBL" id="CP000561">
    <property type="protein sequence ID" value="ABO07649.1"/>
    <property type="molecule type" value="Genomic_DNA"/>
</dbReference>
<dbReference type="RefSeq" id="WP_011848906.1">
    <property type="nucleotide sequence ID" value="NC_009073.1"/>
</dbReference>